<protein>
    <submittedName>
        <fullName evidence="1">Uncharacterized protein</fullName>
    </submittedName>
</protein>
<feature type="non-terminal residue" evidence="1">
    <location>
        <position position="206"/>
    </location>
</feature>
<accession>A0ABN8HKY7</accession>
<evidence type="ECO:0000313" key="2">
    <source>
        <dbReference type="Proteomes" id="UP000837857"/>
    </source>
</evidence>
<name>A0ABN8HKY7_9NEOP</name>
<dbReference type="EMBL" id="OW152813">
    <property type="protein sequence ID" value="CAH2035506.1"/>
    <property type="molecule type" value="Genomic_DNA"/>
</dbReference>
<evidence type="ECO:0000313" key="1">
    <source>
        <dbReference type="EMBL" id="CAH2035506.1"/>
    </source>
</evidence>
<dbReference type="Proteomes" id="UP000837857">
    <property type="component" value="Chromosome 1"/>
</dbReference>
<proteinExistence type="predicted"/>
<gene>
    <name evidence="1" type="ORF">IPOD504_LOCUS582</name>
</gene>
<reference evidence="1" key="1">
    <citation type="submission" date="2022-03" db="EMBL/GenBank/DDBJ databases">
        <authorList>
            <person name="Martin H S."/>
        </authorList>
    </citation>
    <scope>NUCLEOTIDE SEQUENCE</scope>
</reference>
<organism evidence="1 2">
    <name type="scientific">Iphiclides podalirius</name>
    <name type="common">scarce swallowtail</name>
    <dbReference type="NCBI Taxonomy" id="110791"/>
    <lineage>
        <taxon>Eukaryota</taxon>
        <taxon>Metazoa</taxon>
        <taxon>Ecdysozoa</taxon>
        <taxon>Arthropoda</taxon>
        <taxon>Hexapoda</taxon>
        <taxon>Insecta</taxon>
        <taxon>Pterygota</taxon>
        <taxon>Neoptera</taxon>
        <taxon>Endopterygota</taxon>
        <taxon>Lepidoptera</taxon>
        <taxon>Glossata</taxon>
        <taxon>Ditrysia</taxon>
        <taxon>Papilionoidea</taxon>
        <taxon>Papilionidae</taxon>
        <taxon>Papilioninae</taxon>
        <taxon>Iphiclides</taxon>
    </lineage>
</organism>
<keyword evidence="2" id="KW-1185">Reference proteome</keyword>
<sequence length="206" mass="22818">METYRSERTRHTGAMLSKGAFAVVLQFTLSHTCGMNRCIAWVQILLQIQLPVSRASEGDSVLKITYVIKLDAKGLNKIPGGNLSVLQNDENDIFPISAVKRTSRWIHIDGLRSLSLLIRGDARKISHHPGLRCRTSTKSGLLVDDAIHEVRLVLVLPPPHLQQPRWRCGDNGMMHATLPVTAARAMFLICGGQLPDVDKLLANNSR</sequence>